<reference evidence="2" key="1">
    <citation type="submission" date="2022-04" db="EMBL/GenBank/DDBJ databases">
        <title>Carnegiea gigantea Genome sequencing and assembly v2.</title>
        <authorList>
            <person name="Copetti D."/>
            <person name="Sanderson M.J."/>
            <person name="Burquez A."/>
            <person name="Wojciechowski M.F."/>
        </authorList>
    </citation>
    <scope>NUCLEOTIDE SEQUENCE</scope>
    <source>
        <strain evidence="2">SGP5-SGP5p</strain>
        <tissue evidence="2">Aerial part</tissue>
    </source>
</reference>
<dbReference type="PANTHER" id="PTHR47074">
    <property type="entry name" value="BNAC02G40300D PROTEIN"/>
    <property type="match status" value="1"/>
</dbReference>
<proteinExistence type="predicted"/>
<keyword evidence="3" id="KW-1185">Reference proteome</keyword>
<dbReference type="GO" id="GO:0004523">
    <property type="term" value="F:RNA-DNA hybrid ribonuclease activity"/>
    <property type="evidence" value="ECO:0007669"/>
    <property type="project" value="InterPro"/>
</dbReference>
<dbReference type="InterPro" id="IPR052929">
    <property type="entry name" value="RNase_H-like_EbsB-rel"/>
</dbReference>
<dbReference type="SUPFAM" id="SSF53098">
    <property type="entry name" value="Ribonuclease H-like"/>
    <property type="match status" value="1"/>
</dbReference>
<evidence type="ECO:0000313" key="3">
    <source>
        <dbReference type="Proteomes" id="UP001153076"/>
    </source>
</evidence>
<dbReference type="InterPro" id="IPR044730">
    <property type="entry name" value="RNase_H-like_dom_plant"/>
</dbReference>
<dbReference type="PANTHER" id="PTHR47074:SF21">
    <property type="entry name" value="RNASE H TYPE-1 DOMAIN-CONTAINING PROTEIN"/>
    <property type="match status" value="1"/>
</dbReference>
<dbReference type="CDD" id="cd06222">
    <property type="entry name" value="RNase_H_like"/>
    <property type="match status" value="1"/>
</dbReference>
<protein>
    <recommendedName>
        <fullName evidence="1">RNase H type-1 domain-containing protein</fullName>
    </recommendedName>
</protein>
<sequence length="229" mass="25675">MEEEKQANGYHSVCIDTRGRDGGLTLLWEKDVTISSLSQSSNHIDVVVSGDGNDAEWRFTSRYAGGAPTNDDRVWAPRHRQSKREFDTVGLKCPDVGLYKLNFDAAKLSDWGYGLGVVARDSEGEWLRRLLRKGKVFLGSEVEDALACVYALQRAQRQGFRNVIMEGDCLSLISKLKKKQHLASEISLLIDDILRLSSHFEFCAFTFVKREGNKVAYTLAHPQAYVLGS</sequence>
<dbReference type="InterPro" id="IPR036397">
    <property type="entry name" value="RNaseH_sf"/>
</dbReference>
<evidence type="ECO:0000259" key="1">
    <source>
        <dbReference type="Pfam" id="PF13456"/>
    </source>
</evidence>
<accession>A0A9Q1JUC0</accession>
<dbReference type="AlphaFoldDB" id="A0A9Q1JUC0"/>
<dbReference type="Pfam" id="PF13456">
    <property type="entry name" value="RVT_3"/>
    <property type="match status" value="1"/>
</dbReference>
<dbReference type="Proteomes" id="UP001153076">
    <property type="component" value="Unassembled WGS sequence"/>
</dbReference>
<gene>
    <name evidence="2" type="ORF">Cgig2_007507</name>
</gene>
<feature type="domain" description="RNase H type-1" evidence="1">
    <location>
        <begin position="102"/>
        <end position="221"/>
    </location>
</feature>
<organism evidence="2 3">
    <name type="scientific">Carnegiea gigantea</name>
    <dbReference type="NCBI Taxonomy" id="171969"/>
    <lineage>
        <taxon>Eukaryota</taxon>
        <taxon>Viridiplantae</taxon>
        <taxon>Streptophyta</taxon>
        <taxon>Embryophyta</taxon>
        <taxon>Tracheophyta</taxon>
        <taxon>Spermatophyta</taxon>
        <taxon>Magnoliopsida</taxon>
        <taxon>eudicotyledons</taxon>
        <taxon>Gunneridae</taxon>
        <taxon>Pentapetalae</taxon>
        <taxon>Caryophyllales</taxon>
        <taxon>Cactineae</taxon>
        <taxon>Cactaceae</taxon>
        <taxon>Cactoideae</taxon>
        <taxon>Echinocereeae</taxon>
        <taxon>Carnegiea</taxon>
    </lineage>
</organism>
<dbReference type="Gene3D" id="3.30.420.10">
    <property type="entry name" value="Ribonuclease H-like superfamily/Ribonuclease H"/>
    <property type="match status" value="1"/>
</dbReference>
<dbReference type="InterPro" id="IPR002156">
    <property type="entry name" value="RNaseH_domain"/>
</dbReference>
<dbReference type="InterPro" id="IPR012337">
    <property type="entry name" value="RNaseH-like_sf"/>
</dbReference>
<dbReference type="OrthoDB" id="1906820at2759"/>
<comment type="caution">
    <text evidence="2">The sequence shown here is derived from an EMBL/GenBank/DDBJ whole genome shotgun (WGS) entry which is preliminary data.</text>
</comment>
<dbReference type="GO" id="GO:0003676">
    <property type="term" value="F:nucleic acid binding"/>
    <property type="evidence" value="ECO:0007669"/>
    <property type="project" value="InterPro"/>
</dbReference>
<evidence type="ECO:0000313" key="2">
    <source>
        <dbReference type="EMBL" id="KAJ8431091.1"/>
    </source>
</evidence>
<name>A0A9Q1JUC0_9CARY</name>
<dbReference type="EMBL" id="JAKOGI010000721">
    <property type="protein sequence ID" value="KAJ8431091.1"/>
    <property type="molecule type" value="Genomic_DNA"/>
</dbReference>